<accession>A0AA46I6E5</accession>
<gene>
    <name evidence="3" type="ORF">EV215_0265</name>
</gene>
<protein>
    <recommendedName>
        <fullName evidence="2">N-acetyltransferase domain-containing protein</fullName>
    </recommendedName>
</protein>
<evidence type="ECO:0000313" key="3">
    <source>
        <dbReference type="EMBL" id="TDT72459.1"/>
    </source>
</evidence>
<feature type="domain" description="N-acetyltransferase" evidence="2">
    <location>
        <begin position="101"/>
        <end position="193"/>
    </location>
</feature>
<dbReference type="Pfam" id="PF00583">
    <property type="entry name" value="Acetyltransf_1"/>
    <property type="match status" value="1"/>
</dbReference>
<evidence type="ECO:0000256" key="1">
    <source>
        <dbReference type="SAM" id="Phobius"/>
    </source>
</evidence>
<dbReference type="InterPro" id="IPR016181">
    <property type="entry name" value="Acyl_CoA_acyltransferase"/>
</dbReference>
<organism evidence="3 4">
    <name type="scientific">Hypnocyclicus thermotrophus</name>
    <dbReference type="NCBI Taxonomy" id="1627895"/>
    <lineage>
        <taxon>Bacteria</taxon>
        <taxon>Fusobacteriati</taxon>
        <taxon>Fusobacteriota</taxon>
        <taxon>Fusobacteriia</taxon>
        <taxon>Fusobacteriales</taxon>
        <taxon>Fusobacteriaceae</taxon>
        <taxon>Hypnocyclicus</taxon>
    </lineage>
</organism>
<evidence type="ECO:0000259" key="2">
    <source>
        <dbReference type="Pfam" id="PF00583"/>
    </source>
</evidence>
<dbReference type="Proteomes" id="UP000294678">
    <property type="component" value="Unassembled WGS sequence"/>
</dbReference>
<keyword evidence="1" id="KW-1133">Transmembrane helix</keyword>
<keyword evidence="1" id="KW-0812">Transmembrane</keyword>
<dbReference type="InterPro" id="IPR000182">
    <property type="entry name" value="GNAT_dom"/>
</dbReference>
<dbReference type="GO" id="GO:0016747">
    <property type="term" value="F:acyltransferase activity, transferring groups other than amino-acyl groups"/>
    <property type="evidence" value="ECO:0007669"/>
    <property type="project" value="InterPro"/>
</dbReference>
<dbReference type="RefSeq" id="WP_134112117.1">
    <property type="nucleotide sequence ID" value="NZ_SOBG01000001.1"/>
</dbReference>
<proteinExistence type="predicted"/>
<keyword evidence="4" id="KW-1185">Reference proteome</keyword>
<dbReference type="AlphaFoldDB" id="A0AA46I6E5"/>
<dbReference type="Gene3D" id="3.40.630.30">
    <property type="match status" value="1"/>
</dbReference>
<evidence type="ECO:0000313" key="4">
    <source>
        <dbReference type="Proteomes" id="UP000294678"/>
    </source>
</evidence>
<comment type="caution">
    <text evidence="3">The sequence shown here is derived from an EMBL/GenBank/DDBJ whole genome shotgun (WGS) entry which is preliminary data.</text>
</comment>
<sequence>MDISFLDWLGYLASFIVLVSLTMSSILRLRWFNLFGALLFSAYGFAIGSIPTGGMNAGIVLINIYYLVQLYTQKEDFKIIRAEKESEYLKYFISTNYNEIEKYFDVKDLEGEKEYYFMLRNNHTAGILVGESQENNKTFFINIDYVTPEYRDFKLGSYFFNQNIDFIKNRGYTKLKTKTNNETHKKYLEKIGFKKSNDEYYIKEIA</sequence>
<dbReference type="EMBL" id="SOBG01000001">
    <property type="protein sequence ID" value="TDT72459.1"/>
    <property type="molecule type" value="Genomic_DNA"/>
</dbReference>
<name>A0AA46I6E5_9FUSO</name>
<feature type="transmembrane region" description="Helical" evidence="1">
    <location>
        <begin position="6"/>
        <end position="24"/>
    </location>
</feature>
<keyword evidence="1" id="KW-0472">Membrane</keyword>
<reference evidence="3 4" key="1">
    <citation type="submission" date="2019-03" db="EMBL/GenBank/DDBJ databases">
        <title>Genomic Encyclopedia of Type Strains, Phase IV (KMG-IV): sequencing the most valuable type-strain genomes for metagenomic binning, comparative biology and taxonomic classification.</title>
        <authorList>
            <person name="Goeker M."/>
        </authorList>
    </citation>
    <scope>NUCLEOTIDE SEQUENCE [LARGE SCALE GENOMIC DNA]</scope>
    <source>
        <strain evidence="3 4">DSM 100055</strain>
    </source>
</reference>
<dbReference type="SUPFAM" id="SSF55729">
    <property type="entry name" value="Acyl-CoA N-acyltransferases (Nat)"/>
    <property type="match status" value="1"/>
</dbReference>